<reference evidence="1" key="1">
    <citation type="submission" date="2021-01" db="EMBL/GenBank/DDBJ databases">
        <title>Diatom-associated Roseobacters Show Island Model of Population Structure.</title>
        <authorList>
            <person name="Qu L."/>
            <person name="Feng X."/>
            <person name="Chen Y."/>
            <person name="Li L."/>
            <person name="Wang X."/>
            <person name="Hu Z."/>
            <person name="Wang H."/>
            <person name="Luo H."/>
        </authorList>
    </citation>
    <scope>NUCLEOTIDE SEQUENCE</scope>
    <source>
        <strain evidence="1">SM26-45</strain>
    </source>
</reference>
<evidence type="ECO:0000313" key="1">
    <source>
        <dbReference type="EMBL" id="MBM2355753.1"/>
    </source>
</evidence>
<dbReference type="RefSeq" id="WP_165934342.1">
    <property type="nucleotide sequence ID" value="NZ_CP054604.1"/>
</dbReference>
<sequence length="46" mass="4644">MARVECARAAAVAFLDVATGDVAELTGQAPQSVRSYLPANNPALAG</sequence>
<evidence type="ECO:0000313" key="2">
    <source>
        <dbReference type="Proteomes" id="UP000809337"/>
    </source>
</evidence>
<organism evidence="1 2">
    <name type="scientific">Pseudosulfitobacter pseudonitzschiae</name>
    <dbReference type="NCBI Taxonomy" id="1402135"/>
    <lineage>
        <taxon>Bacteria</taxon>
        <taxon>Pseudomonadati</taxon>
        <taxon>Pseudomonadota</taxon>
        <taxon>Alphaproteobacteria</taxon>
        <taxon>Rhodobacterales</taxon>
        <taxon>Roseobacteraceae</taxon>
        <taxon>Pseudosulfitobacter</taxon>
    </lineage>
</organism>
<comment type="caution">
    <text evidence="1">The sequence shown here is derived from an EMBL/GenBank/DDBJ whole genome shotgun (WGS) entry which is preliminary data.</text>
</comment>
<accession>A0A9Q2NQI7</accession>
<dbReference type="EMBL" id="JAFBWN010000009">
    <property type="protein sequence ID" value="MBM2355753.1"/>
    <property type="molecule type" value="Genomic_DNA"/>
</dbReference>
<dbReference type="GeneID" id="68872290"/>
<protein>
    <submittedName>
        <fullName evidence="1">Uncharacterized protein</fullName>
    </submittedName>
</protein>
<dbReference type="AlphaFoldDB" id="A0A9Q2NQI7"/>
<dbReference type="Proteomes" id="UP000809337">
    <property type="component" value="Unassembled WGS sequence"/>
</dbReference>
<proteinExistence type="predicted"/>
<gene>
    <name evidence="1" type="ORF">JQX14_14475</name>
</gene>
<name>A0A9Q2NQI7_9RHOB</name>